<comment type="caution">
    <text evidence="4">The sequence shown here is derived from an EMBL/GenBank/DDBJ whole genome shotgun (WGS) entry which is preliminary data.</text>
</comment>
<evidence type="ECO:0000313" key="4">
    <source>
        <dbReference type="EMBL" id="TPX59453.1"/>
    </source>
</evidence>
<organism evidence="4 5">
    <name type="scientific">Powellomyces hirtus</name>
    <dbReference type="NCBI Taxonomy" id="109895"/>
    <lineage>
        <taxon>Eukaryota</taxon>
        <taxon>Fungi</taxon>
        <taxon>Fungi incertae sedis</taxon>
        <taxon>Chytridiomycota</taxon>
        <taxon>Chytridiomycota incertae sedis</taxon>
        <taxon>Chytridiomycetes</taxon>
        <taxon>Spizellomycetales</taxon>
        <taxon>Powellomycetaceae</taxon>
        <taxon>Powellomyces</taxon>
    </lineage>
</organism>
<name>A0A507E5U5_9FUNG</name>
<dbReference type="STRING" id="109895.A0A507E5U5"/>
<proteinExistence type="predicted"/>
<accession>A0A507E5U5</accession>
<dbReference type="InterPro" id="IPR028133">
    <property type="entry name" value="Dynamitin"/>
</dbReference>
<comment type="subcellular location">
    <subcellularLocation>
        <location evidence="1">Cytoplasm</location>
    </subcellularLocation>
</comment>
<feature type="region of interest" description="Disordered" evidence="3">
    <location>
        <begin position="64"/>
        <end position="100"/>
    </location>
</feature>
<feature type="compositionally biased region" description="Basic residues" evidence="3">
    <location>
        <begin position="85"/>
        <end position="95"/>
    </location>
</feature>
<sequence length="506" mass="54866">MSKYSTLPDLDTQPDVYETPDAIDDGSNTVGAFGSFSHDTYSDVSDDEDAEGVVRSSMSVSTASQRFSSADAGGAQQVDFSGTIGRRRRPARRKGALPDQDEYSMVGTAGTREKETPVQKLRRLIFEVEELGKEIETTQKENIPVVEVTDASQSPGKGSKRRAPPTQAQLLESVSALQNDLAGMGQAIVGTSHAPNVIGTQSNQLESGKALLAQLKSFRHMNLSEEEASKAAHGEDPASSQSPTFEGPSSAAGPYVTYELFYTPETAKLTELAKITQVEARLASLERLIGTHFLQGLEGGNASVSALLQENGSLIGALQRLDNHLALLTQPRQLDLVARRVKALTVDMERLADLRKKQQLENSISVSMENLAPAHNTTTGGRLSTSAMQDVEMHKTQTETERRVNYLYSLMEKLDPVAGLVPHLVSRLRGLKSLHTEAAVFSESLAILTLEQTRVSEGFKGIDEAIEHLENSVKANEIAVTKNVEALQGRMEALASRVDKLLLRAK</sequence>
<keyword evidence="5" id="KW-1185">Reference proteome</keyword>
<protein>
    <recommendedName>
        <fullName evidence="6">Dynamitin</fullName>
    </recommendedName>
</protein>
<evidence type="ECO:0000256" key="2">
    <source>
        <dbReference type="ARBA" id="ARBA00022490"/>
    </source>
</evidence>
<dbReference type="GO" id="GO:0005737">
    <property type="term" value="C:cytoplasm"/>
    <property type="evidence" value="ECO:0007669"/>
    <property type="project" value="UniProtKB-SubCell"/>
</dbReference>
<feature type="compositionally biased region" description="Basic and acidic residues" evidence="3">
    <location>
        <begin position="227"/>
        <end position="236"/>
    </location>
</feature>
<dbReference type="Proteomes" id="UP000318582">
    <property type="component" value="Unassembled WGS sequence"/>
</dbReference>
<evidence type="ECO:0000256" key="3">
    <source>
        <dbReference type="SAM" id="MobiDB-lite"/>
    </source>
</evidence>
<dbReference type="GO" id="GO:0007017">
    <property type="term" value="P:microtubule-based process"/>
    <property type="evidence" value="ECO:0007669"/>
    <property type="project" value="InterPro"/>
</dbReference>
<evidence type="ECO:0000256" key="1">
    <source>
        <dbReference type="ARBA" id="ARBA00004496"/>
    </source>
</evidence>
<reference evidence="4 5" key="1">
    <citation type="journal article" date="2019" name="Sci. Rep.">
        <title>Comparative genomics of chytrid fungi reveal insights into the obligate biotrophic and pathogenic lifestyle of Synchytrium endobioticum.</title>
        <authorList>
            <person name="van de Vossenberg B.T.L.H."/>
            <person name="Warris S."/>
            <person name="Nguyen H.D.T."/>
            <person name="van Gent-Pelzer M.P.E."/>
            <person name="Joly D.L."/>
            <person name="van de Geest H.C."/>
            <person name="Bonants P.J.M."/>
            <person name="Smith D.S."/>
            <person name="Levesque C.A."/>
            <person name="van der Lee T.A.J."/>
        </authorList>
    </citation>
    <scope>NUCLEOTIDE SEQUENCE [LARGE SCALE GENOMIC DNA]</scope>
    <source>
        <strain evidence="4 5">CBS 809.83</strain>
    </source>
</reference>
<feature type="region of interest" description="Disordered" evidence="3">
    <location>
        <begin position="225"/>
        <end position="250"/>
    </location>
</feature>
<gene>
    <name evidence="4" type="ORF">PhCBS80983_g02455</name>
</gene>
<dbReference type="AlphaFoldDB" id="A0A507E5U5"/>
<dbReference type="PANTHER" id="PTHR15346">
    <property type="entry name" value="DYNACTIN SUBUNIT"/>
    <property type="match status" value="1"/>
</dbReference>
<evidence type="ECO:0008006" key="6">
    <source>
        <dbReference type="Google" id="ProtNLM"/>
    </source>
</evidence>
<feature type="region of interest" description="Disordered" evidence="3">
    <location>
        <begin position="1"/>
        <end position="30"/>
    </location>
</feature>
<keyword evidence="2" id="KW-0963">Cytoplasm</keyword>
<dbReference type="EMBL" id="QEAQ01000025">
    <property type="protein sequence ID" value="TPX59453.1"/>
    <property type="molecule type" value="Genomic_DNA"/>
</dbReference>
<evidence type="ECO:0000313" key="5">
    <source>
        <dbReference type="Proteomes" id="UP000318582"/>
    </source>
</evidence>
<dbReference type="GO" id="GO:0005869">
    <property type="term" value="C:dynactin complex"/>
    <property type="evidence" value="ECO:0007669"/>
    <property type="project" value="InterPro"/>
</dbReference>
<dbReference type="Pfam" id="PF04912">
    <property type="entry name" value="Dynamitin"/>
    <property type="match status" value="1"/>
</dbReference>